<evidence type="ECO:0000313" key="2">
    <source>
        <dbReference type="Proteomes" id="UP001365846"/>
    </source>
</evidence>
<comment type="caution">
    <text evidence="1">The sequence shown here is derived from an EMBL/GenBank/DDBJ whole genome shotgun (WGS) entry which is preliminary data.</text>
</comment>
<accession>A0ABU8VJ40</accession>
<sequence length="114" mass="12175">MKTDASIPSDFGSTGRLPASARENGACDFVGGQSVPARKCACNALRADSGRDGTAADGAREMRDALLLNSQPSPIRNLSRLLGPASVVSEEAFMRARLSEGAQNEFGEVRWKYR</sequence>
<dbReference type="Proteomes" id="UP001365846">
    <property type="component" value="Unassembled WGS sequence"/>
</dbReference>
<protein>
    <submittedName>
        <fullName evidence="1">Uncharacterized protein</fullName>
    </submittedName>
</protein>
<gene>
    <name evidence="1" type="ORF">WKW77_21490</name>
</gene>
<dbReference type="EMBL" id="JBBKZU010000009">
    <property type="protein sequence ID" value="MEJ8813675.1"/>
    <property type="molecule type" value="Genomic_DNA"/>
</dbReference>
<proteinExistence type="predicted"/>
<dbReference type="RefSeq" id="WP_340358911.1">
    <property type="nucleotide sequence ID" value="NZ_JBBKZU010000009.1"/>
</dbReference>
<organism evidence="1 2">
    <name type="scientific">Variovorax ureilyticus</name>
    <dbReference type="NCBI Taxonomy" id="1836198"/>
    <lineage>
        <taxon>Bacteria</taxon>
        <taxon>Pseudomonadati</taxon>
        <taxon>Pseudomonadota</taxon>
        <taxon>Betaproteobacteria</taxon>
        <taxon>Burkholderiales</taxon>
        <taxon>Comamonadaceae</taxon>
        <taxon>Variovorax</taxon>
    </lineage>
</organism>
<keyword evidence="2" id="KW-1185">Reference proteome</keyword>
<evidence type="ECO:0000313" key="1">
    <source>
        <dbReference type="EMBL" id="MEJ8813675.1"/>
    </source>
</evidence>
<reference evidence="1 2" key="1">
    <citation type="submission" date="2024-03" db="EMBL/GenBank/DDBJ databases">
        <title>Novel species of the genus Variovorax.</title>
        <authorList>
            <person name="Liu Q."/>
            <person name="Xin Y.-H."/>
        </authorList>
    </citation>
    <scope>NUCLEOTIDE SEQUENCE [LARGE SCALE GENOMIC DNA]</scope>
    <source>
        <strain evidence="1 2">KACC 18899</strain>
    </source>
</reference>
<name>A0ABU8VJ40_9BURK</name>